<feature type="transmembrane region" description="Helical" evidence="12">
    <location>
        <begin position="267"/>
        <end position="288"/>
    </location>
</feature>
<evidence type="ECO:0000256" key="9">
    <source>
        <dbReference type="ARBA" id="ARBA00023136"/>
    </source>
</evidence>
<dbReference type="OrthoDB" id="1726137at2759"/>
<dbReference type="InterPro" id="IPR023754">
    <property type="entry name" value="HemeA_Synthase_type2"/>
</dbReference>
<keyword evidence="3 12" id="KW-0812">Transmembrane</keyword>
<feature type="transmembrane region" description="Helical" evidence="12">
    <location>
        <begin position="113"/>
        <end position="133"/>
    </location>
</feature>
<evidence type="ECO:0000256" key="2">
    <source>
        <dbReference type="ARBA" id="ARBA00004141"/>
    </source>
</evidence>
<dbReference type="PANTHER" id="PTHR23289:SF2">
    <property type="entry name" value="CYTOCHROME C OXIDASE ASSEMBLY PROTEIN COX15 HOMOLOG"/>
    <property type="match status" value="1"/>
</dbReference>
<evidence type="ECO:0000256" key="4">
    <source>
        <dbReference type="ARBA" id="ARBA00022723"/>
    </source>
</evidence>
<accession>A0A1B2JJ58</accession>
<dbReference type="GO" id="GO:0046872">
    <property type="term" value="F:metal ion binding"/>
    <property type="evidence" value="ECO:0007669"/>
    <property type="project" value="UniProtKB-KW"/>
</dbReference>
<evidence type="ECO:0000256" key="6">
    <source>
        <dbReference type="ARBA" id="ARBA00023002"/>
    </source>
</evidence>
<dbReference type="PANTHER" id="PTHR23289">
    <property type="entry name" value="CYTOCHROME C OXIDASE ASSEMBLY PROTEIN COX15"/>
    <property type="match status" value="1"/>
</dbReference>
<dbReference type="EMBL" id="CP014587">
    <property type="protein sequence ID" value="ANZ78097.1"/>
    <property type="molecule type" value="Genomic_DNA"/>
</dbReference>
<name>A0A1B2JJ58_PICPA</name>
<evidence type="ECO:0000256" key="8">
    <source>
        <dbReference type="ARBA" id="ARBA00023133"/>
    </source>
</evidence>
<dbReference type="AlphaFoldDB" id="A0A1B2JJ58"/>
<dbReference type="Proteomes" id="UP000094565">
    <property type="component" value="Chromosome 4"/>
</dbReference>
<comment type="subcellular location">
    <subcellularLocation>
        <location evidence="2">Membrane</location>
        <topology evidence="2">Multi-pass membrane protein</topology>
    </subcellularLocation>
</comment>
<evidence type="ECO:0000256" key="5">
    <source>
        <dbReference type="ARBA" id="ARBA00022989"/>
    </source>
</evidence>
<organism evidence="13 14">
    <name type="scientific">Komagataella pastoris</name>
    <name type="common">Yeast</name>
    <name type="synonym">Pichia pastoris</name>
    <dbReference type="NCBI Taxonomy" id="4922"/>
    <lineage>
        <taxon>Eukaryota</taxon>
        <taxon>Fungi</taxon>
        <taxon>Dikarya</taxon>
        <taxon>Ascomycota</taxon>
        <taxon>Saccharomycotina</taxon>
        <taxon>Pichiomycetes</taxon>
        <taxon>Pichiales</taxon>
        <taxon>Pichiaceae</taxon>
        <taxon>Komagataella</taxon>
    </lineage>
</organism>
<evidence type="ECO:0000313" key="13">
    <source>
        <dbReference type="EMBL" id="ANZ78097.1"/>
    </source>
</evidence>
<keyword evidence="14" id="KW-1185">Reference proteome</keyword>
<feature type="transmembrane region" description="Helical" evidence="12">
    <location>
        <begin position="456"/>
        <end position="473"/>
    </location>
</feature>
<proteinExistence type="inferred from homology"/>
<keyword evidence="6" id="KW-0560">Oxidoreductase</keyword>
<feature type="transmembrane region" description="Helical" evidence="12">
    <location>
        <begin position="324"/>
        <end position="348"/>
    </location>
</feature>
<feature type="transmembrane region" description="Helical" evidence="12">
    <location>
        <begin position="228"/>
        <end position="247"/>
    </location>
</feature>
<keyword evidence="4" id="KW-0479">Metal-binding</keyword>
<keyword evidence="9 12" id="KW-0472">Membrane</keyword>
<reference evidence="13 14" key="1">
    <citation type="submission" date="2016-02" db="EMBL/GenBank/DDBJ databases">
        <title>Comparative genomic and transcriptomic foundation for Pichia pastoris.</title>
        <authorList>
            <person name="Love K.R."/>
            <person name="Shah K.A."/>
            <person name="Whittaker C.A."/>
            <person name="Wu J."/>
            <person name="Bartlett M.C."/>
            <person name="Ma D."/>
            <person name="Leeson R.L."/>
            <person name="Priest M."/>
            <person name="Young S.K."/>
            <person name="Love J.C."/>
        </authorList>
    </citation>
    <scope>NUCLEOTIDE SEQUENCE [LARGE SCALE GENOMIC DNA]</scope>
    <source>
        <strain evidence="13 14">ATCC 28485</strain>
    </source>
</reference>
<comment type="pathway">
    <text evidence="10">Porphyrin-containing compound metabolism; heme A biosynthesis; heme A from heme O: step 1/1.</text>
</comment>
<evidence type="ECO:0000256" key="10">
    <source>
        <dbReference type="ARBA" id="ARBA00044501"/>
    </source>
</evidence>
<comment type="catalytic activity">
    <reaction evidence="11">
        <text>Fe(II)-heme o + 2 A + H2O = Fe(II)-heme a + 2 AH2</text>
        <dbReference type="Rhea" id="RHEA:63388"/>
        <dbReference type="ChEBI" id="CHEBI:13193"/>
        <dbReference type="ChEBI" id="CHEBI:15377"/>
        <dbReference type="ChEBI" id="CHEBI:17499"/>
        <dbReference type="ChEBI" id="CHEBI:60530"/>
        <dbReference type="ChEBI" id="CHEBI:61715"/>
        <dbReference type="EC" id="1.17.99.9"/>
    </reaction>
    <physiologicalReaction direction="left-to-right" evidence="11">
        <dbReference type="Rhea" id="RHEA:63389"/>
    </physiologicalReaction>
</comment>
<sequence length="507" mass="56678">MSLAKTRFFFLKNTSLLSTCKPYLSQISLNLCASKRSKSLPTASTSKKPIDQFLFSQKSLLADHRGNRGTRSFHTLSSRFQSQTAALNQGFQVAKAQSAKTGSKWPINSHKSVGYVCIGTSILVFAIVVVGGLTRLTESGLSITEWKPITGSIPPLTEEDWKLEFEKYKQSPEFQELNSHITLEEFKFIFSMEWGHRLLGRVIGLSFVLPTFYFIARRKCSKDVALKLLAICSMIGFQGFIGWWMVYSGLDKQQLAERNSKPTVSPYRLTTHLGTAFVIYCYMIYTGLQVLKNYKIMKQPEAYVQIFKQIASPKLKTFKRLSTVLLGLVFITAMSGGLVAGLDAGLIYNTFPHMGDDIIPSSTELMSPVFARKPDQSDLFWRNMLENPTTVQLNHRILAVTTFFSVFAVHMYSHRLRSIIPKNAYRTLNACMGLVTIQAALGISTLIYLVPIELATAHQAGALGLLTGILVLFQQLRRPNVANIALLKRSLQQLSKTSAKDASKPLN</sequence>
<comment type="cofactor">
    <cofactor evidence="1">
        <name>heme b</name>
        <dbReference type="ChEBI" id="CHEBI:60344"/>
    </cofactor>
</comment>
<gene>
    <name evidence="13" type="primary">COX15</name>
    <name evidence="13" type="ORF">ATY40_BA7504895</name>
</gene>
<evidence type="ECO:0000313" key="14">
    <source>
        <dbReference type="Proteomes" id="UP000094565"/>
    </source>
</evidence>
<feature type="transmembrane region" description="Helical" evidence="12">
    <location>
        <begin position="424"/>
        <end position="450"/>
    </location>
</feature>
<dbReference type="Pfam" id="PF02628">
    <property type="entry name" value="COX15-CtaA"/>
    <property type="match status" value="1"/>
</dbReference>
<evidence type="ECO:0000256" key="1">
    <source>
        <dbReference type="ARBA" id="ARBA00001970"/>
    </source>
</evidence>
<dbReference type="GO" id="GO:0006784">
    <property type="term" value="P:heme A biosynthetic process"/>
    <property type="evidence" value="ECO:0007669"/>
    <property type="project" value="InterPro"/>
</dbReference>
<evidence type="ECO:0000256" key="3">
    <source>
        <dbReference type="ARBA" id="ARBA00022692"/>
    </source>
</evidence>
<dbReference type="GO" id="GO:0120547">
    <property type="term" value="F:heme A synthase activity"/>
    <property type="evidence" value="ECO:0007669"/>
    <property type="project" value="UniProtKB-EC"/>
</dbReference>
<dbReference type="InterPro" id="IPR003780">
    <property type="entry name" value="COX15/CtaA_fam"/>
</dbReference>
<evidence type="ECO:0000256" key="7">
    <source>
        <dbReference type="ARBA" id="ARBA00023004"/>
    </source>
</evidence>
<dbReference type="GO" id="GO:0005743">
    <property type="term" value="C:mitochondrial inner membrane"/>
    <property type="evidence" value="ECO:0007669"/>
    <property type="project" value="TreeGrafter"/>
</dbReference>
<dbReference type="GO" id="GO:0016653">
    <property type="term" value="F:oxidoreductase activity, acting on NAD(P)H, heme protein as acceptor"/>
    <property type="evidence" value="ECO:0007669"/>
    <property type="project" value="TreeGrafter"/>
</dbReference>
<evidence type="ECO:0000256" key="11">
    <source>
        <dbReference type="ARBA" id="ARBA00048044"/>
    </source>
</evidence>
<protein>
    <submittedName>
        <fullName evidence="13">BA75_04895T0</fullName>
    </submittedName>
</protein>
<feature type="transmembrane region" description="Helical" evidence="12">
    <location>
        <begin position="393"/>
        <end position="412"/>
    </location>
</feature>
<feature type="transmembrane region" description="Helical" evidence="12">
    <location>
        <begin position="198"/>
        <end position="216"/>
    </location>
</feature>
<keyword evidence="7" id="KW-0408">Iron</keyword>
<keyword evidence="8" id="KW-0350">Heme biosynthesis</keyword>
<dbReference type="HAMAP" id="MF_01665">
    <property type="entry name" value="HemeA_synth_type2"/>
    <property type="match status" value="1"/>
</dbReference>
<evidence type="ECO:0000256" key="12">
    <source>
        <dbReference type="SAM" id="Phobius"/>
    </source>
</evidence>
<keyword evidence="5 12" id="KW-1133">Transmembrane helix</keyword>